<dbReference type="AlphaFoldDB" id="A0AA36B1A8"/>
<protein>
    <submittedName>
        <fullName evidence="1">Uncharacterized protein</fullName>
    </submittedName>
</protein>
<gene>
    <name evidence="1" type="ORF">OCTVUL_1B025898</name>
</gene>
<evidence type="ECO:0000313" key="1">
    <source>
        <dbReference type="EMBL" id="CAI9725474.1"/>
    </source>
</evidence>
<organism evidence="1 2">
    <name type="scientific">Octopus vulgaris</name>
    <name type="common">Common octopus</name>
    <dbReference type="NCBI Taxonomy" id="6645"/>
    <lineage>
        <taxon>Eukaryota</taxon>
        <taxon>Metazoa</taxon>
        <taxon>Spiralia</taxon>
        <taxon>Lophotrochozoa</taxon>
        <taxon>Mollusca</taxon>
        <taxon>Cephalopoda</taxon>
        <taxon>Coleoidea</taxon>
        <taxon>Octopodiformes</taxon>
        <taxon>Octopoda</taxon>
        <taxon>Incirrata</taxon>
        <taxon>Octopodidae</taxon>
        <taxon>Octopus</taxon>
    </lineage>
</organism>
<dbReference type="Proteomes" id="UP001162480">
    <property type="component" value="Chromosome 7"/>
</dbReference>
<keyword evidence="2" id="KW-1185">Reference proteome</keyword>
<proteinExistence type="predicted"/>
<evidence type="ECO:0000313" key="2">
    <source>
        <dbReference type="Proteomes" id="UP001162480"/>
    </source>
</evidence>
<name>A0AA36B1A8_OCTVU</name>
<sequence length="210" mass="24115">MALKKRKIKLVTLEDLHLSFDDEVRESCLWMEDPLVNVPACTYENFPEDPQENSINELILFFKNNQELFDQFKEGKKDQQQKGLPEWLYISEFFKRHNCFGSTCVKKAVENLLQLEKFFLSGVPAPSATPSCTVVPWTKASLEPAVQPAVIGEILLLLANLHYDCVRTHEKLRREIDITEYITCQIDEMGEKKLKTIAAAVQMGNSFCCH</sequence>
<accession>A0AA36B1A8</accession>
<reference evidence="1" key="1">
    <citation type="submission" date="2023-08" db="EMBL/GenBank/DDBJ databases">
        <authorList>
            <person name="Alioto T."/>
            <person name="Alioto T."/>
            <person name="Gomez Garrido J."/>
        </authorList>
    </citation>
    <scope>NUCLEOTIDE SEQUENCE</scope>
</reference>
<dbReference type="EMBL" id="OX597820">
    <property type="protein sequence ID" value="CAI9725474.1"/>
    <property type="molecule type" value="Genomic_DNA"/>
</dbReference>